<organism evidence="1">
    <name type="scientific">Amphimedon queenslandica</name>
    <name type="common">Sponge</name>
    <dbReference type="NCBI Taxonomy" id="400682"/>
    <lineage>
        <taxon>Eukaryota</taxon>
        <taxon>Metazoa</taxon>
        <taxon>Porifera</taxon>
        <taxon>Demospongiae</taxon>
        <taxon>Heteroscleromorpha</taxon>
        <taxon>Haplosclerida</taxon>
        <taxon>Niphatidae</taxon>
        <taxon>Amphimedon</taxon>
    </lineage>
</organism>
<proteinExistence type="predicted"/>
<accession>A0A1X7VWW8</accession>
<name>A0A1X7VWW8_AMPQE</name>
<protein>
    <submittedName>
        <fullName evidence="1">Uncharacterized protein</fullName>
    </submittedName>
</protein>
<sequence length="99" mass="11480">MSIVNLGIQCIQRMRSLGSNEFENCVTKCDSLKDLREACTSFKEDITISLKEPKDLLSSIMVRLESKGEKFHVFESATKREIEDIWEILAHSRFIIDKR</sequence>
<dbReference type="InParanoid" id="A0A1X7VWW8"/>
<reference evidence="1" key="1">
    <citation type="submission" date="2017-05" db="UniProtKB">
        <authorList>
            <consortium name="EnsemblMetazoa"/>
        </authorList>
    </citation>
    <scope>IDENTIFICATION</scope>
</reference>
<evidence type="ECO:0000313" key="1">
    <source>
        <dbReference type="EnsemblMetazoa" id="Aqu2.1.44628_001"/>
    </source>
</evidence>
<dbReference type="EnsemblMetazoa" id="Aqu2.1.44628_001">
    <property type="protein sequence ID" value="Aqu2.1.44628_001"/>
    <property type="gene ID" value="Aqu2.1.44628"/>
</dbReference>
<dbReference type="AlphaFoldDB" id="A0A1X7VWW8"/>